<dbReference type="GO" id="GO:1990234">
    <property type="term" value="C:transferase complex"/>
    <property type="evidence" value="ECO:0007669"/>
    <property type="project" value="UniProtKB-ARBA"/>
</dbReference>
<dbReference type="Gene3D" id="2.130.10.10">
    <property type="entry name" value="YVTN repeat-like/Quinoprotein amine dehydrogenase"/>
    <property type="match status" value="2"/>
</dbReference>
<name>A0A816CYX2_9BILA</name>
<evidence type="ECO:0000313" key="6">
    <source>
        <dbReference type="Proteomes" id="UP000663829"/>
    </source>
</evidence>
<gene>
    <name evidence="4" type="ORF">GPM918_LOCUS44370</name>
    <name evidence="5" type="ORF">SRO942_LOCUS46186</name>
</gene>
<evidence type="ECO:0000313" key="5">
    <source>
        <dbReference type="EMBL" id="CAF4530799.1"/>
    </source>
</evidence>
<feature type="repeat" description="WD" evidence="3">
    <location>
        <begin position="118"/>
        <end position="158"/>
    </location>
</feature>
<dbReference type="InterPro" id="IPR015943">
    <property type="entry name" value="WD40/YVTN_repeat-like_dom_sf"/>
</dbReference>
<evidence type="ECO:0000256" key="3">
    <source>
        <dbReference type="PROSITE-ProRule" id="PRU00221"/>
    </source>
</evidence>
<evidence type="ECO:0000256" key="2">
    <source>
        <dbReference type="ARBA" id="ARBA00022737"/>
    </source>
</evidence>
<feature type="repeat" description="WD" evidence="3">
    <location>
        <begin position="1"/>
        <end position="32"/>
    </location>
</feature>
<organism evidence="4 6">
    <name type="scientific">Didymodactylos carnosus</name>
    <dbReference type="NCBI Taxonomy" id="1234261"/>
    <lineage>
        <taxon>Eukaryota</taxon>
        <taxon>Metazoa</taxon>
        <taxon>Spiralia</taxon>
        <taxon>Gnathifera</taxon>
        <taxon>Rotifera</taxon>
        <taxon>Eurotatoria</taxon>
        <taxon>Bdelloidea</taxon>
        <taxon>Philodinida</taxon>
        <taxon>Philodinidae</taxon>
        <taxon>Didymodactylos</taxon>
    </lineage>
</organism>
<sequence>IAISNNSKNFATSAGDSSVRLYNTRTAELLFRLSGHKNPCDCLKFSTDSRFLASGGWDHKTILWNVLTGEILQCFQDHSSSVESIAFHPVLNLMATGSHDHTVFIYNLQQPIEKPLRLRGHFSNVRALAFSTEGYLASASWDRMIIIWKYDTGHLKMRLLGHMGWIQDIAFAIDGIMLASIADDDTIRLWNVTTGSCLAVLYQTLTDLSCYVRFLPCGKLLAGGAVYQLHALQSLPKSQKWTTINKVRDIIMED</sequence>
<dbReference type="OrthoDB" id="674604at2759"/>
<reference evidence="4" key="1">
    <citation type="submission" date="2021-02" db="EMBL/GenBank/DDBJ databases">
        <authorList>
            <person name="Nowell W R."/>
        </authorList>
    </citation>
    <scope>NUCLEOTIDE SEQUENCE</scope>
</reference>
<dbReference type="SMART" id="SM00320">
    <property type="entry name" value="WD40"/>
    <property type="match status" value="4"/>
</dbReference>
<dbReference type="EMBL" id="CAJOBC010111624">
    <property type="protein sequence ID" value="CAF4530799.1"/>
    <property type="molecule type" value="Genomic_DNA"/>
</dbReference>
<feature type="repeat" description="WD" evidence="3">
    <location>
        <begin position="33"/>
        <end position="74"/>
    </location>
</feature>
<dbReference type="SUPFAM" id="SSF50978">
    <property type="entry name" value="WD40 repeat-like"/>
    <property type="match status" value="1"/>
</dbReference>
<dbReference type="PANTHER" id="PTHR22847:SF637">
    <property type="entry name" value="WD REPEAT DOMAIN 5B"/>
    <property type="match status" value="1"/>
</dbReference>
<accession>A0A816CYX2</accession>
<dbReference type="PROSITE" id="PS50294">
    <property type="entry name" value="WD_REPEATS_REGION"/>
    <property type="match status" value="4"/>
</dbReference>
<keyword evidence="6" id="KW-1185">Reference proteome</keyword>
<dbReference type="InterPro" id="IPR036322">
    <property type="entry name" value="WD40_repeat_dom_sf"/>
</dbReference>
<dbReference type="Proteomes" id="UP000681722">
    <property type="component" value="Unassembled WGS sequence"/>
</dbReference>
<dbReference type="InterPro" id="IPR001680">
    <property type="entry name" value="WD40_rpt"/>
</dbReference>
<evidence type="ECO:0000313" key="4">
    <source>
        <dbReference type="EMBL" id="CAF1631407.1"/>
    </source>
</evidence>
<evidence type="ECO:0000256" key="1">
    <source>
        <dbReference type="ARBA" id="ARBA00022574"/>
    </source>
</evidence>
<dbReference type="Proteomes" id="UP000663829">
    <property type="component" value="Unassembled WGS sequence"/>
</dbReference>
<protein>
    <submittedName>
        <fullName evidence="4">Uncharacterized protein</fullName>
    </submittedName>
</protein>
<dbReference type="CDD" id="cd00200">
    <property type="entry name" value="WD40"/>
    <property type="match status" value="1"/>
</dbReference>
<feature type="non-terminal residue" evidence="4">
    <location>
        <position position="254"/>
    </location>
</feature>
<keyword evidence="2" id="KW-0677">Repeat</keyword>
<comment type="caution">
    <text evidence="4">The sequence shown here is derived from an EMBL/GenBank/DDBJ whole genome shotgun (WGS) entry which is preliminary data.</text>
</comment>
<dbReference type="AlphaFoldDB" id="A0A816CYX2"/>
<proteinExistence type="predicted"/>
<keyword evidence="1 3" id="KW-0853">WD repeat</keyword>
<feature type="repeat" description="WD" evidence="3">
    <location>
        <begin position="75"/>
        <end position="109"/>
    </location>
</feature>
<dbReference type="PROSITE" id="PS50082">
    <property type="entry name" value="WD_REPEATS_2"/>
    <property type="match status" value="5"/>
</dbReference>
<dbReference type="PROSITE" id="PS00678">
    <property type="entry name" value="WD_REPEATS_1"/>
    <property type="match status" value="2"/>
</dbReference>
<feature type="repeat" description="WD" evidence="3">
    <location>
        <begin position="159"/>
        <end position="200"/>
    </location>
</feature>
<dbReference type="InterPro" id="IPR019775">
    <property type="entry name" value="WD40_repeat_CS"/>
</dbReference>
<dbReference type="Pfam" id="PF00400">
    <property type="entry name" value="WD40"/>
    <property type="match status" value="4"/>
</dbReference>
<dbReference type="PANTHER" id="PTHR22847">
    <property type="entry name" value="WD40 REPEAT PROTEIN"/>
    <property type="match status" value="1"/>
</dbReference>
<feature type="non-terminal residue" evidence="4">
    <location>
        <position position="1"/>
    </location>
</feature>
<dbReference type="EMBL" id="CAJNOQ010043744">
    <property type="protein sequence ID" value="CAF1631407.1"/>
    <property type="molecule type" value="Genomic_DNA"/>
</dbReference>